<dbReference type="InterPro" id="IPR019775">
    <property type="entry name" value="WD40_repeat_CS"/>
</dbReference>
<feature type="region of interest" description="Disordered" evidence="1">
    <location>
        <begin position="455"/>
        <end position="497"/>
    </location>
</feature>
<dbReference type="AlphaFoldDB" id="A0A8E2F069"/>
<evidence type="ECO:0000256" key="1">
    <source>
        <dbReference type="SAM" id="MobiDB-lite"/>
    </source>
</evidence>
<feature type="compositionally biased region" description="Acidic residues" evidence="1">
    <location>
        <begin position="101"/>
        <end position="114"/>
    </location>
</feature>
<organism evidence="2 3">
    <name type="scientific">Glonium stellatum</name>
    <dbReference type="NCBI Taxonomy" id="574774"/>
    <lineage>
        <taxon>Eukaryota</taxon>
        <taxon>Fungi</taxon>
        <taxon>Dikarya</taxon>
        <taxon>Ascomycota</taxon>
        <taxon>Pezizomycotina</taxon>
        <taxon>Dothideomycetes</taxon>
        <taxon>Pleosporomycetidae</taxon>
        <taxon>Gloniales</taxon>
        <taxon>Gloniaceae</taxon>
        <taxon>Glonium</taxon>
    </lineage>
</organism>
<dbReference type="PROSITE" id="PS00678">
    <property type="entry name" value="WD_REPEATS_1"/>
    <property type="match status" value="1"/>
</dbReference>
<dbReference type="InterPro" id="IPR015943">
    <property type="entry name" value="WD40/YVTN_repeat-like_dom_sf"/>
</dbReference>
<dbReference type="InterPro" id="IPR036322">
    <property type="entry name" value="WD40_repeat_dom_sf"/>
</dbReference>
<dbReference type="Proteomes" id="UP000250140">
    <property type="component" value="Unassembled WGS sequence"/>
</dbReference>
<proteinExistence type="predicted"/>
<gene>
    <name evidence="2" type="ORF">AOQ84DRAFT_49461</name>
</gene>
<sequence>MKPVVSRKGKATQLSYELPHRIHDSKIYPVKAPNGSTIVIYGHENGIRILWRGGRPIKQNTQSKNQPKPPQVNGTGNDSIMIIDSDDEEPHTQATSHQLPDEADFESEEEELDPEERYPSIIQQIDVSLNTEVLHIAVPRVPPVTLLRPSETIPRIFSEKIVISVACIDYSIRIITLPLGPPSAATKAKSTVGKHQSRWGEEIIEIKSQTGHQSIPSGVTMTWTLRTQVTLVDDSEEDAPDDDDEEDERVRRGNRSSRALRKRSRSGQPSENDGWDLLVASHSAELSGLLRVWRFPIEIGESKTRISSASPILPYRTQHLNSPASHVTFSPSQHPKRRHSQLLVVEPKGIVRVYDPLASRQNRSRLRSDEPSTELGAWLSAFHTAFEIPKHVSPAAPSLAHRKRILDASWASDGRSIIAILADGEWGIWDVDQSGPSPPADPSAFSLRGFVGANSSPSVSTTTSSTKPRGSRSLLAPMTPNTRRTKEESLFQGSISNQPSVARGGVSVATLHSTSGGAPEDSIILWYGSDSYRIPNLNQFWARSASGSGGSLYGPGLARIQGLNLNGEAVTTIQQFDTTTAAARMAIPRDLLVAAEHRLIILTSTIEQLGRDLGPTLFEKDRTEDDDMRRADQTLLAQGELDLGGMDRLLDSMESSAADVRTLGSGNPRKVLFAS</sequence>
<evidence type="ECO:0000313" key="3">
    <source>
        <dbReference type="Proteomes" id="UP000250140"/>
    </source>
</evidence>
<name>A0A8E2F069_9PEZI</name>
<evidence type="ECO:0008006" key="4">
    <source>
        <dbReference type="Google" id="ProtNLM"/>
    </source>
</evidence>
<feature type="region of interest" description="Disordered" evidence="1">
    <location>
        <begin position="231"/>
        <end position="275"/>
    </location>
</feature>
<dbReference type="OrthoDB" id="5323870at2759"/>
<feature type="compositionally biased region" description="Low complexity" evidence="1">
    <location>
        <begin position="455"/>
        <end position="466"/>
    </location>
</feature>
<dbReference type="EMBL" id="KV749727">
    <property type="protein sequence ID" value="OCL08031.1"/>
    <property type="molecule type" value="Genomic_DNA"/>
</dbReference>
<accession>A0A8E2F069</accession>
<keyword evidence="3" id="KW-1185">Reference proteome</keyword>
<evidence type="ECO:0000313" key="2">
    <source>
        <dbReference type="EMBL" id="OCL08031.1"/>
    </source>
</evidence>
<feature type="compositionally biased region" description="Polar residues" evidence="1">
    <location>
        <begin position="58"/>
        <end position="77"/>
    </location>
</feature>
<reference evidence="2 3" key="1">
    <citation type="journal article" date="2016" name="Nat. Commun.">
        <title>Ectomycorrhizal ecology is imprinted in the genome of the dominant symbiotic fungus Cenococcum geophilum.</title>
        <authorList>
            <consortium name="DOE Joint Genome Institute"/>
            <person name="Peter M."/>
            <person name="Kohler A."/>
            <person name="Ohm R.A."/>
            <person name="Kuo A."/>
            <person name="Krutzmann J."/>
            <person name="Morin E."/>
            <person name="Arend M."/>
            <person name="Barry K.W."/>
            <person name="Binder M."/>
            <person name="Choi C."/>
            <person name="Clum A."/>
            <person name="Copeland A."/>
            <person name="Grisel N."/>
            <person name="Haridas S."/>
            <person name="Kipfer T."/>
            <person name="LaButti K."/>
            <person name="Lindquist E."/>
            <person name="Lipzen A."/>
            <person name="Maire R."/>
            <person name="Meier B."/>
            <person name="Mihaltcheva S."/>
            <person name="Molinier V."/>
            <person name="Murat C."/>
            <person name="Poggeler S."/>
            <person name="Quandt C.A."/>
            <person name="Sperisen C."/>
            <person name="Tritt A."/>
            <person name="Tisserant E."/>
            <person name="Crous P.W."/>
            <person name="Henrissat B."/>
            <person name="Nehls U."/>
            <person name="Egli S."/>
            <person name="Spatafora J.W."/>
            <person name="Grigoriev I.V."/>
            <person name="Martin F.M."/>
        </authorList>
    </citation>
    <scope>NUCLEOTIDE SEQUENCE [LARGE SCALE GENOMIC DNA]</scope>
    <source>
        <strain evidence="2 3">CBS 207.34</strain>
    </source>
</reference>
<feature type="compositionally biased region" description="Basic residues" evidence="1">
    <location>
        <begin position="252"/>
        <end position="265"/>
    </location>
</feature>
<protein>
    <recommendedName>
        <fullName evidence="4">Nucleoporin NUP37</fullName>
    </recommendedName>
</protein>
<dbReference type="SUPFAM" id="SSF50978">
    <property type="entry name" value="WD40 repeat-like"/>
    <property type="match status" value="1"/>
</dbReference>
<feature type="region of interest" description="Disordered" evidence="1">
    <location>
        <begin position="57"/>
        <end position="115"/>
    </location>
</feature>
<feature type="compositionally biased region" description="Acidic residues" evidence="1">
    <location>
        <begin position="233"/>
        <end position="247"/>
    </location>
</feature>
<dbReference type="Gene3D" id="2.130.10.10">
    <property type="entry name" value="YVTN repeat-like/Quinoprotein amine dehydrogenase"/>
    <property type="match status" value="1"/>
</dbReference>